<dbReference type="PANTHER" id="PTHR23001:SF3">
    <property type="entry name" value="EUKARYOTIC TRANSLATION INITIATION FACTOR 2 SUBUNIT 2"/>
    <property type="match status" value="1"/>
</dbReference>
<keyword evidence="3" id="KW-0648">Protein biosynthesis</keyword>
<evidence type="ECO:0000256" key="1">
    <source>
        <dbReference type="ARBA" id="ARBA00010397"/>
    </source>
</evidence>
<feature type="compositionally biased region" description="Basic and acidic residues" evidence="4">
    <location>
        <begin position="81"/>
        <end position="104"/>
    </location>
</feature>
<dbReference type="InterPro" id="IPR045196">
    <property type="entry name" value="IF2/IF5"/>
</dbReference>
<gene>
    <name evidence="6" type="ORF">H072_10260</name>
</gene>
<evidence type="ECO:0000313" key="6">
    <source>
        <dbReference type="EMBL" id="EPS36164.1"/>
    </source>
</evidence>
<dbReference type="EMBL" id="AQGS01000958">
    <property type="protein sequence ID" value="EPS36164.1"/>
    <property type="molecule type" value="Genomic_DNA"/>
</dbReference>
<reference evidence="7" key="2">
    <citation type="submission" date="2013-04" db="EMBL/GenBank/DDBJ databases">
        <title>Genomic mechanisms accounting for the adaptation to parasitism in nematode-trapping fungi.</title>
        <authorList>
            <person name="Ahren D.G."/>
        </authorList>
    </citation>
    <scope>NUCLEOTIDE SEQUENCE [LARGE SCALE GENOMIC DNA]</scope>
    <source>
        <strain evidence="7">CBS 200.50</strain>
    </source>
</reference>
<dbReference type="GO" id="GO:0043614">
    <property type="term" value="C:multi-eIF complex"/>
    <property type="evidence" value="ECO:0007669"/>
    <property type="project" value="EnsemblFungi"/>
</dbReference>
<comment type="similarity">
    <text evidence="1">Belongs to the eIF-2-beta/eIF-5 family.</text>
</comment>
<dbReference type="GO" id="GO:0005525">
    <property type="term" value="F:GTP binding"/>
    <property type="evidence" value="ECO:0007669"/>
    <property type="project" value="EnsemblFungi"/>
</dbReference>
<evidence type="ECO:0000256" key="2">
    <source>
        <dbReference type="ARBA" id="ARBA00022540"/>
    </source>
</evidence>
<dbReference type="PANTHER" id="PTHR23001">
    <property type="entry name" value="EUKARYOTIC TRANSLATION INITIATION FACTOR"/>
    <property type="match status" value="1"/>
</dbReference>
<dbReference type="SMART" id="SM00653">
    <property type="entry name" value="eIF2B_5"/>
    <property type="match status" value="1"/>
</dbReference>
<dbReference type="GO" id="GO:0005850">
    <property type="term" value="C:eukaryotic translation initiation factor 2 complex"/>
    <property type="evidence" value="ECO:0007669"/>
    <property type="project" value="EnsemblFungi"/>
</dbReference>
<keyword evidence="2" id="KW-0396">Initiation factor</keyword>
<feature type="region of interest" description="Disordered" evidence="4">
    <location>
        <begin position="1"/>
        <end position="150"/>
    </location>
</feature>
<evidence type="ECO:0000259" key="5">
    <source>
        <dbReference type="SMART" id="SM00653"/>
    </source>
</evidence>
<dbReference type="GO" id="GO:0005840">
    <property type="term" value="C:ribosome"/>
    <property type="evidence" value="ECO:0007669"/>
    <property type="project" value="EnsemblFungi"/>
</dbReference>
<dbReference type="GO" id="GO:0016282">
    <property type="term" value="C:eukaryotic 43S preinitiation complex"/>
    <property type="evidence" value="ECO:0007669"/>
    <property type="project" value="EnsemblFungi"/>
</dbReference>
<evidence type="ECO:0000313" key="7">
    <source>
        <dbReference type="Proteomes" id="UP000015100"/>
    </source>
</evidence>
<proteinExistence type="inferred from homology"/>
<name>S8A0E2_DACHA</name>
<dbReference type="GO" id="GO:0003729">
    <property type="term" value="F:mRNA binding"/>
    <property type="evidence" value="ECO:0007669"/>
    <property type="project" value="EnsemblFungi"/>
</dbReference>
<dbReference type="OMA" id="CMREGNK"/>
<feature type="compositionally biased region" description="Basic residues" evidence="4">
    <location>
        <begin position="133"/>
        <end position="142"/>
    </location>
</feature>
<dbReference type="InterPro" id="IPR016190">
    <property type="entry name" value="Transl_init_fac_IF2/IF5_Zn-bd"/>
</dbReference>
<dbReference type="GO" id="GO:1990856">
    <property type="term" value="F:methionyl-initiator methionine tRNA binding"/>
    <property type="evidence" value="ECO:0007669"/>
    <property type="project" value="EnsemblFungi"/>
</dbReference>
<accession>S8A0E2</accession>
<dbReference type="AlphaFoldDB" id="S8A0E2"/>
<dbReference type="GO" id="GO:0001731">
    <property type="term" value="P:formation of translation preinitiation complex"/>
    <property type="evidence" value="ECO:0007669"/>
    <property type="project" value="EnsemblFungi"/>
</dbReference>
<dbReference type="OrthoDB" id="10255414at2759"/>
<dbReference type="HOGENOM" id="CLU_026663_0_3_1"/>
<dbReference type="GO" id="GO:0031369">
    <property type="term" value="F:translation initiation factor binding"/>
    <property type="evidence" value="ECO:0007669"/>
    <property type="project" value="EnsemblFungi"/>
</dbReference>
<feature type="domain" description="Translation initiation factor IF2/IF5" evidence="5">
    <location>
        <begin position="220"/>
        <end position="329"/>
    </location>
</feature>
<evidence type="ECO:0000256" key="3">
    <source>
        <dbReference type="ARBA" id="ARBA00022917"/>
    </source>
</evidence>
<dbReference type="eggNOG" id="KOG2768">
    <property type="taxonomic scope" value="Eukaryota"/>
</dbReference>
<dbReference type="Gene3D" id="3.30.30.170">
    <property type="match status" value="1"/>
</dbReference>
<protein>
    <recommendedName>
        <fullName evidence="5">Translation initiation factor IF2/IF5 domain-containing protein</fullName>
    </recommendedName>
</protein>
<evidence type="ECO:0000256" key="4">
    <source>
        <dbReference type="SAM" id="MobiDB-lite"/>
    </source>
</evidence>
<dbReference type="Pfam" id="PF01873">
    <property type="entry name" value="eIF-5_eIF-2B"/>
    <property type="match status" value="1"/>
</dbReference>
<dbReference type="GO" id="GO:0003743">
    <property type="term" value="F:translation initiation factor activity"/>
    <property type="evidence" value="ECO:0007669"/>
    <property type="project" value="UniProtKB-KW"/>
</dbReference>
<reference evidence="6 7" key="1">
    <citation type="journal article" date="2013" name="PLoS Genet.">
        <title>Genomic mechanisms accounting for the adaptation to parasitism in nematode-trapping fungi.</title>
        <authorList>
            <person name="Meerupati T."/>
            <person name="Andersson K.M."/>
            <person name="Friman E."/>
            <person name="Kumar D."/>
            <person name="Tunlid A."/>
            <person name="Ahren D."/>
        </authorList>
    </citation>
    <scope>NUCLEOTIDE SEQUENCE [LARGE SCALE GENOMIC DNA]</scope>
    <source>
        <strain evidence="6 7">CBS 200.50</strain>
    </source>
</reference>
<dbReference type="STRING" id="1284197.S8A0E2"/>
<dbReference type="InterPro" id="IPR002735">
    <property type="entry name" value="Transl_init_fac_IF2/IF5_dom"/>
</dbReference>
<organism evidence="6 7">
    <name type="scientific">Dactylellina haptotyla (strain CBS 200.50)</name>
    <name type="common">Nematode-trapping fungus</name>
    <name type="synonym">Monacrosporium haptotylum</name>
    <dbReference type="NCBI Taxonomy" id="1284197"/>
    <lineage>
        <taxon>Eukaryota</taxon>
        <taxon>Fungi</taxon>
        <taxon>Dikarya</taxon>
        <taxon>Ascomycota</taxon>
        <taxon>Pezizomycotina</taxon>
        <taxon>Orbiliomycetes</taxon>
        <taxon>Orbiliales</taxon>
        <taxon>Orbiliaceae</taxon>
        <taxon>Dactylellina</taxon>
    </lineage>
</organism>
<comment type="caution">
    <text evidence="6">The sequence shown here is derived from an EMBL/GenBank/DDBJ whole genome shotgun (WGS) entry which is preliminary data.</text>
</comment>
<dbReference type="InterPro" id="IPR016189">
    <property type="entry name" value="Transl_init_fac_IF2/IF5_N"/>
</dbReference>
<dbReference type="SUPFAM" id="SSF75689">
    <property type="entry name" value="Zinc-binding domain of translation initiation factor 2 beta"/>
    <property type="match status" value="1"/>
</dbReference>
<dbReference type="FunFam" id="3.30.30.170:FF:000001">
    <property type="entry name" value="Eukaryotic translation initiation factor 2 subunit"/>
    <property type="match status" value="1"/>
</dbReference>
<keyword evidence="7" id="KW-1185">Reference proteome</keyword>
<dbReference type="Proteomes" id="UP000015100">
    <property type="component" value="Unassembled WGS sequence"/>
</dbReference>
<sequence length="351" mass="39306">MSDEEQKNSVAFGETTNIENGEKVELEEGTTAEGHSVTESFPVLLGTNISANEMDERVENGDATATFDPTAMKKKSKKSKKEATGENGEEPKENGEPEAFDPKAMKKKKTKKTKEAEGEEGGDAVGEFDPSKMRRGGKKKPKKGEGEDEFQKRLEELGLEDKREEPAQPQTQEEMEAELQQGTGVWAQDNTIAFKYSQLLKRFYINLYEDHPELSGEGRLKNYKIPPPQVVREGNKKSIFVNLPEIARKMKRNPDHIIQFIFAELGTNGSVDGSGRLVIKGRFQQKQLESVLRRYIVEYLTCGTCKSPNTTLNKENRLFFVSCNICGSRKSVSAIKTGFQAALGKRRKQQA</sequence>
<dbReference type="SUPFAM" id="SSF100966">
    <property type="entry name" value="Translation initiation factor 2 beta, aIF2beta, N-terminal domain"/>
    <property type="match status" value="1"/>
</dbReference>